<evidence type="ECO:0000256" key="1">
    <source>
        <dbReference type="SAM" id="MobiDB-lite"/>
    </source>
</evidence>
<evidence type="ECO:0000313" key="3">
    <source>
        <dbReference type="Proteomes" id="UP000287651"/>
    </source>
</evidence>
<accession>A0A426Z2X9</accession>
<feature type="compositionally biased region" description="Basic residues" evidence="1">
    <location>
        <begin position="77"/>
        <end position="94"/>
    </location>
</feature>
<organism evidence="2 3">
    <name type="scientific">Ensete ventricosum</name>
    <name type="common">Abyssinian banana</name>
    <name type="synonym">Musa ensete</name>
    <dbReference type="NCBI Taxonomy" id="4639"/>
    <lineage>
        <taxon>Eukaryota</taxon>
        <taxon>Viridiplantae</taxon>
        <taxon>Streptophyta</taxon>
        <taxon>Embryophyta</taxon>
        <taxon>Tracheophyta</taxon>
        <taxon>Spermatophyta</taxon>
        <taxon>Magnoliopsida</taxon>
        <taxon>Liliopsida</taxon>
        <taxon>Zingiberales</taxon>
        <taxon>Musaceae</taxon>
        <taxon>Ensete</taxon>
    </lineage>
</organism>
<feature type="compositionally biased region" description="Basic and acidic residues" evidence="1">
    <location>
        <begin position="11"/>
        <end position="21"/>
    </location>
</feature>
<feature type="region of interest" description="Disordered" evidence="1">
    <location>
        <begin position="1"/>
        <end position="101"/>
    </location>
</feature>
<evidence type="ECO:0000313" key="2">
    <source>
        <dbReference type="EMBL" id="RRT58326.1"/>
    </source>
</evidence>
<reference evidence="2 3" key="1">
    <citation type="journal article" date="2014" name="Agronomy (Basel)">
        <title>A Draft Genome Sequence for Ensete ventricosum, the Drought-Tolerant Tree Against Hunger.</title>
        <authorList>
            <person name="Harrison J."/>
            <person name="Moore K.A."/>
            <person name="Paszkiewicz K."/>
            <person name="Jones T."/>
            <person name="Grant M."/>
            <person name="Ambacheew D."/>
            <person name="Muzemil S."/>
            <person name="Studholme D.J."/>
        </authorList>
    </citation>
    <scope>NUCLEOTIDE SEQUENCE [LARGE SCALE GENOMIC DNA]</scope>
</reference>
<dbReference type="EMBL" id="AMZH03008742">
    <property type="protein sequence ID" value="RRT58326.1"/>
    <property type="molecule type" value="Genomic_DNA"/>
</dbReference>
<name>A0A426Z2X9_ENSVE</name>
<comment type="caution">
    <text evidence="2">The sequence shown here is derived from an EMBL/GenBank/DDBJ whole genome shotgun (WGS) entry which is preliminary data.</text>
</comment>
<dbReference type="Proteomes" id="UP000287651">
    <property type="component" value="Unassembled WGS sequence"/>
</dbReference>
<proteinExistence type="predicted"/>
<feature type="non-terminal residue" evidence="2">
    <location>
        <position position="186"/>
    </location>
</feature>
<sequence>MTSNATASPPRDLEAEAEAKADPLAPTAGSRARRQTARSKWVPPLSRPPTCGAKPSSRWGVAPPEGSGDGSRTCPSWRRRPRKWKQSRRIRKSPFSHTGLNQRVLAQQTRRLNASTRQAPYSPLTFLTLEGGPMSPECPFTDSGMERQAELDHPRPTEEVVAAMPTPNRFWRMMIDPGFPSPASNP</sequence>
<gene>
    <name evidence="2" type="ORF">B296_00033454</name>
</gene>
<protein>
    <submittedName>
        <fullName evidence="2">Uncharacterized protein</fullName>
    </submittedName>
</protein>
<dbReference type="AlphaFoldDB" id="A0A426Z2X9"/>